<organism evidence="2 3">
    <name type="scientific">Clostridium saccharobutylicum</name>
    <dbReference type="NCBI Taxonomy" id="169679"/>
    <lineage>
        <taxon>Bacteria</taxon>
        <taxon>Bacillati</taxon>
        <taxon>Bacillota</taxon>
        <taxon>Clostridia</taxon>
        <taxon>Eubacteriales</taxon>
        <taxon>Clostridiaceae</taxon>
        <taxon>Clostridium</taxon>
    </lineage>
</organism>
<gene>
    <name evidence="2" type="ORF">CLOSAC_10370</name>
</gene>
<feature type="compositionally biased region" description="Low complexity" evidence="1">
    <location>
        <begin position="22"/>
        <end position="32"/>
    </location>
</feature>
<dbReference type="RefSeq" id="WP_077864415.1">
    <property type="nucleotide sequence ID" value="NZ_LZYZ01000001.1"/>
</dbReference>
<dbReference type="EMBL" id="LZYZ01000001">
    <property type="protein sequence ID" value="OOM16743.1"/>
    <property type="molecule type" value="Genomic_DNA"/>
</dbReference>
<name>A0A1S8NK38_CLOSA</name>
<comment type="caution">
    <text evidence="2">The sequence shown here is derived from an EMBL/GenBank/DDBJ whole genome shotgun (WGS) entry which is preliminary data.</text>
</comment>
<evidence type="ECO:0000256" key="1">
    <source>
        <dbReference type="SAM" id="MobiDB-lite"/>
    </source>
</evidence>
<dbReference type="AlphaFoldDB" id="A0A1S8NK38"/>
<evidence type="ECO:0000313" key="3">
    <source>
        <dbReference type="Proteomes" id="UP000191154"/>
    </source>
</evidence>
<evidence type="ECO:0000313" key="2">
    <source>
        <dbReference type="EMBL" id="OOM16743.1"/>
    </source>
</evidence>
<accession>A0A1S8NK38</accession>
<proteinExistence type="predicted"/>
<reference evidence="2 3" key="1">
    <citation type="submission" date="2016-05" db="EMBL/GenBank/DDBJ databases">
        <title>Microbial solvent formation.</title>
        <authorList>
            <person name="Poehlein A."/>
            <person name="Montoya Solano J.D."/>
            <person name="Flitsch S."/>
            <person name="Krabben P."/>
            <person name="Duerre P."/>
            <person name="Daniel R."/>
        </authorList>
    </citation>
    <scope>NUCLEOTIDE SEQUENCE [LARGE SCALE GENOMIC DNA]</scope>
    <source>
        <strain evidence="2 3">L1-8</strain>
    </source>
</reference>
<protein>
    <submittedName>
        <fullName evidence="2">Uncharacterized protein</fullName>
    </submittedName>
</protein>
<feature type="region of interest" description="Disordered" evidence="1">
    <location>
        <begin position="1"/>
        <end position="32"/>
    </location>
</feature>
<sequence length="63" mass="7536">MEKKTSEAQTKANKKWAENNKEYSSYLRSRSSARSFIRNKATLEDIEELRKLIEEREKNLNDE</sequence>
<dbReference type="Proteomes" id="UP000191154">
    <property type="component" value="Unassembled WGS sequence"/>
</dbReference>